<organism evidence="3 4">
    <name type="scientific">Chitinophaga eiseniae</name>
    <dbReference type="NCBI Taxonomy" id="634771"/>
    <lineage>
        <taxon>Bacteria</taxon>
        <taxon>Pseudomonadati</taxon>
        <taxon>Bacteroidota</taxon>
        <taxon>Chitinophagia</taxon>
        <taxon>Chitinophagales</taxon>
        <taxon>Chitinophagaceae</taxon>
        <taxon>Chitinophaga</taxon>
    </lineage>
</organism>
<accession>A0A1T4NB99</accession>
<name>A0A1T4NB99_9BACT</name>
<dbReference type="AlphaFoldDB" id="A0A1T4NB99"/>
<gene>
    <name evidence="3" type="ORF">SAMN04488128_1011521</name>
</gene>
<dbReference type="OrthoDB" id="1493235at2"/>
<feature type="compositionally biased region" description="Basic and acidic residues" evidence="1">
    <location>
        <begin position="55"/>
        <end position="68"/>
    </location>
</feature>
<evidence type="ECO:0000256" key="1">
    <source>
        <dbReference type="SAM" id="MobiDB-lite"/>
    </source>
</evidence>
<dbReference type="PRINTS" id="PR00050">
    <property type="entry name" value="COLDSHOCK"/>
</dbReference>
<dbReference type="GO" id="GO:0003676">
    <property type="term" value="F:nucleic acid binding"/>
    <property type="evidence" value="ECO:0007669"/>
    <property type="project" value="InterPro"/>
</dbReference>
<keyword evidence="4" id="KW-1185">Reference proteome</keyword>
<dbReference type="PROSITE" id="PS51857">
    <property type="entry name" value="CSD_2"/>
    <property type="match status" value="1"/>
</dbReference>
<dbReference type="InterPro" id="IPR012340">
    <property type="entry name" value="NA-bd_OB-fold"/>
</dbReference>
<dbReference type="SUPFAM" id="SSF50249">
    <property type="entry name" value="Nucleic acid-binding proteins"/>
    <property type="match status" value="1"/>
</dbReference>
<feature type="compositionally biased region" description="Basic and acidic residues" evidence="1">
    <location>
        <begin position="17"/>
        <end position="30"/>
    </location>
</feature>
<reference evidence="4" key="1">
    <citation type="submission" date="2017-02" db="EMBL/GenBank/DDBJ databases">
        <authorList>
            <person name="Varghese N."/>
            <person name="Submissions S."/>
        </authorList>
    </citation>
    <scope>NUCLEOTIDE SEQUENCE [LARGE SCALE GENOMIC DNA]</scope>
    <source>
        <strain evidence="4">DSM 22224</strain>
    </source>
</reference>
<dbReference type="RefSeq" id="WP_078668119.1">
    <property type="nucleotide sequence ID" value="NZ_FUWZ01000001.1"/>
</dbReference>
<dbReference type="InterPro" id="IPR011129">
    <property type="entry name" value="CSD"/>
</dbReference>
<protein>
    <submittedName>
        <fullName evidence="3">Cold shock protein, CspA family</fullName>
    </submittedName>
</protein>
<dbReference type="InterPro" id="IPR002059">
    <property type="entry name" value="CSP_DNA-bd"/>
</dbReference>
<dbReference type="SMART" id="SM00357">
    <property type="entry name" value="CSP"/>
    <property type="match status" value="1"/>
</dbReference>
<dbReference type="STRING" id="634771.SAMN04488128_1011521"/>
<evidence type="ECO:0000313" key="3">
    <source>
        <dbReference type="EMBL" id="SJZ76549.1"/>
    </source>
</evidence>
<evidence type="ECO:0000313" key="4">
    <source>
        <dbReference type="Proteomes" id="UP000190367"/>
    </source>
</evidence>
<dbReference type="Pfam" id="PF00313">
    <property type="entry name" value="CSD"/>
    <property type="match status" value="1"/>
</dbReference>
<proteinExistence type="predicted"/>
<dbReference type="Gene3D" id="2.40.50.140">
    <property type="entry name" value="Nucleic acid-binding proteins"/>
    <property type="match status" value="1"/>
</dbReference>
<feature type="domain" description="CSD" evidence="2">
    <location>
        <begin position="82"/>
        <end position="143"/>
    </location>
</feature>
<feature type="region of interest" description="Disordered" evidence="1">
    <location>
        <begin position="1"/>
        <end position="85"/>
    </location>
</feature>
<sequence length="152" mass="17123">MADSFSKKENRNKKAKAKEDKAQKMRERKLNNNKGKSLEDMLAYVDENGNISDSPPRENRKAEIDSKDIQIGATPRPPEDPIRTGIVNFFNTSKGFGFITDDKSKESIFFHINQVSEPIKERDKVSFTRERGTKGYNAVDVKKVGSGAKNAL</sequence>
<dbReference type="Proteomes" id="UP000190367">
    <property type="component" value="Unassembled WGS sequence"/>
</dbReference>
<dbReference type="EMBL" id="FUWZ01000001">
    <property type="protein sequence ID" value="SJZ76549.1"/>
    <property type="molecule type" value="Genomic_DNA"/>
</dbReference>
<dbReference type="GO" id="GO:0005829">
    <property type="term" value="C:cytosol"/>
    <property type="evidence" value="ECO:0007669"/>
    <property type="project" value="UniProtKB-ARBA"/>
</dbReference>
<evidence type="ECO:0000259" key="2">
    <source>
        <dbReference type="PROSITE" id="PS51857"/>
    </source>
</evidence>
<dbReference type="CDD" id="cd04458">
    <property type="entry name" value="CSP_CDS"/>
    <property type="match status" value="1"/>
</dbReference>